<dbReference type="PANTHER" id="PTHR43584">
    <property type="entry name" value="NUCLEOTIDYL TRANSFERASE"/>
    <property type="match status" value="1"/>
</dbReference>
<dbReference type="CDD" id="cd04181">
    <property type="entry name" value="NTP_transferase"/>
    <property type="match status" value="1"/>
</dbReference>
<reference evidence="4" key="1">
    <citation type="submission" date="2021-03" db="EMBL/GenBank/DDBJ databases">
        <authorList>
            <person name="Jaffe A."/>
        </authorList>
    </citation>
    <scope>NUCLEOTIDE SEQUENCE</scope>
    <source>
        <strain evidence="4">RIFCSPLOWO2_01_FULL_AR10_48_17</strain>
    </source>
</reference>
<accession>A0A8T4L6G4</accession>
<dbReference type="SUPFAM" id="SSF53448">
    <property type="entry name" value="Nucleotide-diphospho-sugar transferases"/>
    <property type="match status" value="1"/>
</dbReference>
<keyword evidence="1 4" id="KW-0808">Transferase</keyword>
<name>A0A8T4L6G4_9ARCH</name>
<keyword evidence="2" id="KW-0548">Nucleotidyltransferase</keyword>
<proteinExistence type="predicted"/>
<evidence type="ECO:0000259" key="3">
    <source>
        <dbReference type="Pfam" id="PF00483"/>
    </source>
</evidence>
<dbReference type="GO" id="GO:0016779">
    <property type="term" value="F:nucleotidyltransferase activity"/>
    <property type="evidence" value="ECO:0007669"/>
    <property type="project" value="UniProtKB-KW"/>
</dbReference>
<dbReference type="Pfam" id="PF00483">
    <property type="entry name" value="NTP_transferase"/>
    <property type="match status" value="1"/>
</dbReference>
<dbReference type="Proteomes" id="UP000675968">
    <property type="component" value="Unassembled WGS sequence"/>
</dbReference>
<dbReference type="InterPro" id="IPR029044">
    <property type="entry name" value="Nucleotide-diphossugar_trans"/>
</dbReference>
<comment type="caution">
    <text evidence="4">The sequence shown here is derived from an EMBL/GenBank/DDBJ whole genome shotgun (WGS) entry which is preliminary data.</text>
</comment>
<feature type="domain" description="Nucleotidyl transferase" evidence="3">
    <location>
        <begin position="3"/>
        <end position="229"/>
    </location>
</feature>
<reference evidence="4" key="2">
    <citation type="submission" date="2021-05" db="EMBL/GenBank/DDBJ databases">
        <title>Protein family content uncovers lineage relationships and bacterial pathway maintenance mechanisms in DPANN archaea.</title>
        <authorList>
            <person name="Castelle C.J."/>
            <person name="Meheust R."/>
            <person name="Jaffe A.L."/>
            <person name="Seitz K."/>
            <person name="Gong X."/>
            <person name="Baker B.J."/>
            <person name="Banfield J.F."/>
        </authorList>
    </citation>
    <scope>NUCLEOTIDE SEQUENCE</scope>
    <source>
        <strain evidence="4">RIFCSPLOWO2_01_FULL_AR10_48_17</strain>
    </source>
</reference>
<evidence type="ECO:0000313" key="4">
    <source>
        <dbReference type="EMBL" id="MBS3061139.1"/>
    </source>
</evidence>
<dbReference type="InterPro" id="IPR050065">
    <property type="entry name" value="GlmU-like"/>
</dbReference>
<dbReference type="EMBL" id="JAGVWC010000008">
    <property type="protein sequence ID" value="MBS3061139.1"/>
    <property type="molecule type" value="Genomic_DNA"/>
</dbReference>
<evidence type="ECO:0000256" key="2">
    <source>
        <dbReference type="ARBA" id="ARBA00022695"/>
    </source>
</evidence>
<evidence type="ECO:0000256" key="1">
    <source>
        <dbReference type="ARBA" id="ARBA00022679"/>
    </source>
</evidence>
<evidence type="ECO:0000313" key="5">
    <source>
        <dbReference type="Proteomes" id="UP000675968"/>
    </source>
</evidence>
<dbReference type="PANTHER" id="PTHR43584:SF8">
    <property type="entry name" value="N-ACETYLMURAMATE ALPHA-1-PHOSPHATE URIDYLYLTRANSFERASE"/>
    <property type="match status" value="1"/>
</dbReference>
<dbReference type="AlphaFoldDB" id="A0A8T4L6G4"/>
<dbReference type="InterPro" id="IPR005835">
    <property type="entry name" value="NTP_transferase_dom"/>
</dbReference>
<organism evidence="4 5">
    <name type="scientific">Candidatus Iainarchaeum sp</name>
    <dbReference type="NCBI Taxonomy" id="3101447"/>
    <lineage>
        <taxon>Archaea</taxon>
        <taxon>Candidatus Iainarchaeota</taxon>
        <taxon>Candidatus Iainarchaeia</taxon>
        <taxon>Candidatus Iainarchaeales</taxon>
        <taxon>Candidatus Iainarchaeaceae</taxon>
        <taxon>Candidatus Iainarchaeum</taxon>
    </lineage>
</organism>
<dbReference type="Gene3D" id="3.90.550.10">
    <property type="entry name" value="Spore Coat Polysaccharide Biosynthesis Protein SpsA, Chain A"/>
    <property type="match status" value="1"/>
</dbReference>
<gene>
    <name evidence="4" type="ORF">J4215_00990</name>
</gene>
<protein>
    <submittedName>
        <fullName evidence="4">NTP transferase domain-containing protein</fullName>
    </submittedName>
</protein>
<sequence>MQAIILSAGLGTRMGLLTKDKPKALVELGAKPLLGHVLDSLNSAGCTHAIVIIGKYGKKVKDFYANQYNNIKIDYIEQKEQLGTGHALLQARDKAAGEFVVGQCDVIANPATWKRLWKTKGFDCVMTLRKEQEPEKYGVAVVQDKLVAEIVEKPVEPPSDLVNAGCYKFSRRVFDELLRIEKSPRGEYELTDAIKRMIKNKKVGFVLETGKIFDIGNPEELADAEEEIGQEEIKW</sequence>